<reference evidence="1" key="1">
    <citation type="journal article" date="2020" name="Stud. Mycol.">
        <title>101 Dothideomycetes genomes: a test case for predicting lifestyles and emergence of pathogens.</title>
        <authorList>
            <person name="Haridas S."/>
            <person name="Albert R."/>
            <person name="Binder M."/>
            <person name="Bloem J."/>
            <person name="Labutti K."/>
            <person name="Salamov A."/>
            <person name="Andreopoulos B."/>
            <person name="Baker S."/>
            <person name="Barry K."/>
            <person name="Bills G."/>
            <person name="Bluhm B."/>
            <person name="Cannon C."/>
            <person name="Castanera R."/>
            <person name="Culley D."/>
            <person name="Daum C."/>
            <person name="Ezra D."/>
            <person name="Gonzalez J."/>
            <person name="Henrissat B."/>
            <person name="Kuo A."/>
            <person name="Liang C."/>
            <person name="Lipzen A."/>
            <person name="Lutzoni F."/>
            <person name="Magnuson J."/>
            <person name="Mondo S."/>
            <person name="Nolan M."/>
            <person name="Ohm R."/>
            <person name="Pangilinan J."/>
            <person name="Park H.-J."/>
            <person name="Ramirez L."/>
            <person name="Alfaro M."/>
            <person name="Sun H."/>
            <person name="Tritt A."/>
            <person name="Yoshinaga Y."/>
            <person name="Zwiers L.-H."/>
            <person name="Turgeon B."/>
            <person name="Goodwin S."/>
            <person name="Spatafora J."/>
            <person name="Crous P."/>
            <person name="Grigoriev I."/>
        </authorList>
    </citation>
    <scope>NUCLEOTIDE SEQUENCE</scope>
    <source>
        <strain evidence="1">CBS 121739</strain>
    </source>
</reference>
<dbReference type="AlphaFoldDB" id="A0A6A6VQB5"/>
<proteinExistence type="predicted"/>
<dbReference type="GeneID" id="54481076"/>
<sequence length="118" mass="13678">MVMSVHTSTVMTLYCFSCSNTIEFNHGPHLQTNASVQLCPSNFQLWSWYVRLWRKNRKVLPSLFMIKSTKQISNILDASQVRDRPDIYQIFHHKEASYIVLEDMASHNGLANPSAKYI</sequence>
<accession>A0A6A6VQB5</accession>
<dbReference type="RefSeq" id="XP_033595289.1">
    <property type="nucleotide sequence ID" value="XM_033740022.1"/>
</dbReference>
<organism evidence="1 2">
    <name type="scientific">Pseudovirgaria hyperparasitica</name>
    <dbReference type="NCBI Taxonomy" id="470096"/>
    <lineage>
        <taxon>Eukaryota</taxon>
        <taxon>Fungi</taxon>
        <taxon>Dikarya</taxon>
        <taxon>Ascomycota</taxon>
        <taxon>Pezizomycotina</taxon>
        <taxon>Dothideomycetes</taxon>
        <taxon>Dothideomycetes incertae sedis</taxon>
        <taxon>Acrospermales</taxon>
        <taxon>Acrospermaceae</taxon>
        <taxon>Pseudovirgaria</taxon>
    </lineage>
</organism>
<keyword evidence="2" id="KW-1185">Reference proteome</keyword>
<name>A0A6A6VQB5_9PEZI</name>
<dbReference type="EMBL" id="ML996592">
    <property type="protein sequence ID" value="KAF2752838.1"/>
    <property type="molecule type" value="Genomic_DNA"/>
</dbReference>
<protein>
    <submittedName>
        <fullName evidence="1">Uncharacterized protein</fullName>
    </submittedName>
</protein>
<dbReference type="Proteomes" id="UP000799437">
    <property type="component" value="Unassembled WGS sequence"/>
</dbReference>
<gene>
    <name evidence="1" type="ORF">EJ05DRAFT_237601</name>
</gene>
<evidence type="ECO:0000313" key="1">
    <source>
        <dbReference type="EMBL" id="KAF2752838.1"/>
    </source>
</evidence>
<evidence type="ECO:0000313" key="2">
    <source>
        <dbReference type="Proteomes" id="UP000799437"/>
    </source>
</evidence>